<dbReference type="InterPro" id="IPR036704">
    <property type="entry name" value="RraA/RraA-like_sf"/>
</dbReference>
<evidence type="ECO:0000313" key="2">
    <source>
        <dbReference type="Proteomes" id="UP001165060"/>
    </source>
</evidence>
<reference evidence="1 2" key="1">
    <citation type="journal article" date="2023" name="Commun. Biol.">
        <title>Genome analysis of Parmales, the sister group of diatoms, reveals the evolutionary specialization of diatoms from phago-mixotrophs to photoautotrophs.</title>
        <authorList>
            <person name="Ban H."/>
            <person name="Sato S."/>
            <person name="Yoshikawa S."/>
            <person name="Yamada K."/>
            <person name="Nakamura Y."/>
            <person name="Ichinomiya M."/>
            <person name="Sato N."/>
            <person name="Blanc-Mathieu R."/>
            <person name="Endo H."/>
            <person name="Kuwata A."/>
            <person name="Ogata H."/>
        </authorList>
    </citation>
    <scope>NUCLEOTIDE SEQUENCE [LARGE SCALE GENOMIC DNA]</scope>
</reference>
<organism evidence="1 2">
    <name type="scientific">Tetraparma gracilis</name>
    <dbReference type="NCBI Taxonomy" id="2962635"/>
    <lineage>
        <taxon>Eukaryota</taxon>
        <taxon>Sar</taxon>
        <taxon>Stramenopiles</taxon>
        <taxon>Ochrophyta</taxon>
        <taxon>Bolidophyceae</taxon>
        <taxon>Parmales</taxon>
        <taxon>Triparmaceae</taxon>
        <taxon>Tetraparma</taxon>
    </lineage>
</organism>
<proteinExistence type="predicted"/>
<accession>A0ABQ6MEN8</accession>
<keyword evidence="2" id="KW-1185">Reference proteome</keyword>
<comment type="caution">
    <text evidence="1">The sequence shown here is derived from an EMBL/GenBank/DDBJ whole genome shotgun (WGS) entry which is preliminary data.</text>
</comment>
<evidence type="ECO:0000313" key="1">
    <source>
        <dbReference type="EMBL" id="GMI24932.1"/>
    </source>
</evidence>
<dbReference type="InterPro" id="IPR005493">
    <property type="entry name" value="RraA/RraA-like"/>
</dbReference>
<dbReference type="Gene3D" id="3.50.30.40">
    <property type="entry name" value="Ribonuclease E inhibitor RraA/RraA-like"/>
    <property type="match status" value="1"/>
</dbReference>
<protein>
    <recommendedName>
        <fullName evidence="3">RraA-like protein</fullName>
    </recommendedName>
</protein>
<dbReference type="EMBL" id="BRYB01002753">
    <property type="protein sequence ID" value="GMI24932.1"/>
    <property type="molecule type" value="Genomic_DNA"/>
</dbReference>
<dbReference type="Pfam" id="PF03737">
    <property type="entry name" value="RraA-like"/>
    <property type="match status" value="1"/>
</dbReference>
<dbReference type="PANTHER" id="PTHR33254">
    <property type="entry name" value="4-HYDROXY-4-METHYL-2-OXOGLUTARATE ALDOLASE 3-RELATED"/>
    <property type="match status" value="1"/>
</dbReference>
<name>A0ABQ6MEN8_9STRA</name>
<dbReference type="CDD" id="cd16841">
    <property type="entry name" value="RraA_family"/>
    <property type="match status" value="1"/>
</dbReference>
<evidence type="ECO:0008006" key="3">
    <source>
        <dbReference type="Google" id="ProtNLM"/>
    </source>
</evidence>
<dbReference type="SUPFAM" id="SSF89562">
    <property type="entry name" value="RraA-like"/>
    <property type="match status" value="1"/>
</dbReference>
<gene>
    <name evidence="1" type="ORF">TeGR_g6911</name>
</gene>
<dbReference type="PANTHER" id="PTHR33254:SF16">
    <property type="entry name" value="BLR3842 PROTEIN"/>
    <property type="match status" value="1"/>
</dbReference>
<sequence>MLSSLALRASRRSPALLAPALGAPALSPPVHGFAPPLSRSFAQGPAAGGFIDDDLLAKLGSLSTQALVDGLWIMGYPPAQIDGARPLAPDHKCVGRAVTLNFVEQRPDIAMDKPPGVESPEYEAFELCGPQSVLVMSSCGPWESVGGDIKFLRLKQLGLAGLVTDGSVRDTDEILGYGFATFCHSTTARQGPQAMQPWEAQGVVSCGGVSVRPGDAIVGDQDGVVVVPSKVAAMVYSIAHGREVIEDIIKEELVKNPGPPGLYYPFVSGKIVVGSPLSDLLATKGITPDNSNQFSGTANW</sequence>
<dbReference type="Proteomes" id="UP001165060">
    <property type="component" value="Unassembled WGS sequence"/>
</dbReference>